<gene>
    <name evidence="2" type="ORF">M529_00365</name>
</gene>
<dbReference type="InterPro" id="IPR007801">
    <property type="entry name" value="MbnB/TglH/ChrH"/>
</dbReference>
<sequence length="275" mass="30199">MIDPRFSGFGLGLRKPHYAAFLDGSADVDFVEVISENFMVPGGRPRDILRRVLANYPVALHGVSLSIGSAEGLDRGYLARLRALADEVDPLFVSDHLCWTRTGGFNAHDLLPLPLTEEALAVVCANIDQAQDALGRTMLFENPSSYLSFVGSEMSEWAFLAEMTRRTGCDLLLDINNIHVSGHNHGFDPRAYLAGLPLDRVRQIHLAGHSQGAHLLIDTHDQPVPDPVWRLYGEAMARLGPVAVMIERDDNIPPLEELIAELDIARAHGRQVVAA</sequence>
<organism evidence="2 3">
    <name type="scientific">Sphingobium ummariense RL-3</name>
    <dbReference type="NCBI Taxonomy" id="1346791"/>
    <lineage>
        <taxon>Bacteria</taxon>
        <taxon>Pseudomonadati</taxon>
        <taxon>Pseudomonadota</taxon>
        <taxon>Alphaproteobacteria</taxon>
        <taxon>Sphingomonadales</taxon>
        <taxon>Sphingomonadaceae</taxon>
        <taxon>Sphingobium</taxon>
    </lineage>
</organism>
<dbReference type="InterPro" id="IPR036237">
    <property type="entry name" value="Xyl_isomerase-like_sf"/>
</dbReference>
<dbReference type="HAMAP" id="MF_00697">
    <property type="entry name" value="UPF0276"/>
    <property type="match status" value="1"/>
</dbReference>
<dbReference type="PANTHER" id="PTHR42194">
    <property type="entry name" value="UPF0276 PROTEIN HI_1600"/>
    <property type="match status" value="1"/>
</dbReference>
<dbReference type="RefSeq" id="WP_021316136.1">
    <property type="nucleotide sequence ID" value="NZ_AUWY01000019.1"/>
</dbReference>
<dbReference type="STRING" id="1346791.M529_00365"/>
<dbReference type="OrthoDB" id="9763101at2"/>
<accession>T0JB71</accession>
<dbReference type="Pfam" id="PF05114">
    <property type="entry name" value="MbnB_TglH_ChrH"/>
    <property type="match status" value="1"/>
</dbReference>
<evidence type="ECO:0000313" key="3">
    <source>
        <dbReference type="Proteomes" id="UP000015523"/>
    </source>
</evidence>
<keyword evidence="3" id="KW-1185">Reference proteome</keyword>
<evidence type="ECO:0000313" key="2">
    <source>
        <dbReference type="EMBL" id="EQB34102.1"/>
    </source>
</evidence>
<comment type="caution">
    <text evidence="2">The sequence shown here is derived from an EMBL/GenBank/DDBJ whole genome shotgun (WGS) entry which is preliminary data.</text>
</comment>
<dbReference type="AlphaFoldDB" id="T0JB71"/>
<dbReference type="PANTHER" id="PTHR42194:SF1">
    <property type="entry name" value="UPF0276 PROTEIN HI_1600"/>
    <property type="match status" value="1"/>
</dbReference>
<reference evidence="2 3" key="1">
    <citation type="journal article" date="2013" name="Genome Announc.">
        <title>Draft Genome Sequence of Sphingobium ummariense Strain RL-3, a Hexachlorocyclohexane-Degrading Bacterium.</title>
        <authorList>
            <person name="Kohli P."/>
            <person name="Dua A."/>
            <person name="Sangwan N."/>
            <person name="Oldach P."/>
            <person name="Khurana J.P."/>
            <person name="Lal R."/>
        </authorList>
    </citation>
    <scope>NUCLEOTIDE SEQUENCE [LARGE SCALE GENOMIC DNA]</scope>
    <source>
        <strain evidence="2 3">RL-3</strain>
    </source>
</reference>
<dbReference type="NCBIfam" id="NF003818">
    <property type="entry name" value="PRK05409.1"/>
    <property type="match status" value="1"/>
</dbReference>
<proteinExistence type="inferred from homology"/>
<dbReference type="SUPFAM" id="SSF51658">
    <property type="entry name" value="Xylose isomerase-like"/>
    <property type="match status" value="1"/>
</dbReference>
<dbReference type="eggNOG" id="COG3220">
    <property type="taxonomic scope" value="Bacteria"/>
</dbReference>
<dbReference type="EMBL" id="AUWY01000019">
    <property type="protein sequence ID" value="EQB34102.1"/>
    <property type="molecule type" value="Genomic_DNA"/>
</dbReference>
<comment type="similarity">
    <text evidence="1">Belongs to the UPF0276 family.</text>
</comment>
<dbReference type="PATRIC" id="fig|1346791.3.peg.61"/>
<dbReference type="Gene3D" id="3.20.20.150">
    <property type="entry name" value="Divalent-metal-dependent TIM barrel enzymes"/>
    <property type="match status" value="1"/>
</dbReference>
<dbReference type="Proteomes" id="UP000015523">
    <property type="component" value="Unassembled WGS sequence"/>
</dbReference>
<evidence type="ECO:0000256" key="1">
    <source>
        <dbReference type="HAMAP-Rule" id="MF_00697"/>
    </source>
</evidence>
<protein>
    <recommendedName>
        <fullName evidence="1">UPF0276 protein M529_00365</fullName>
    </recommendedName>
</protein>
<name>T0JB71_9SPHN</name>